<comment type="caution">
    <text evidence="1">The sequence shown here is derived from an EMBL/GenBank/DDBJ whole genome shotgun (WGS) entry which is preliminary data.</text>
</comment>
<name>A0A952FLL0_9PROT</name>
<proteinExistence type="predicted"/>
<reference evidence="1" key="1">
    <citation type="submission" date="2020-06" db="EMBL/GenBank/DDBJ databases">
        <title>Stable isotope informed genome-resolved metagenomics uncovers potential trophic interactions in rhizosphere soil.</title>
        <authorList>
            <person name="Starr E.P."/>
            <person name="Shi S."/>
            <person name="Blazewicz S.J."/>
            <person name="Koch B.J."/>
            <person name="Probst A.J."/>
            <person name="Hungate B.A."/>
            <person name="Pett-Ridge J."/>
            <person name="Firestone M.K."/>
            <person name="Banfield J.F."/>
        </authorList>
    </citation>
    <scope>NUCLEOTIDE SEQUENCE</scope>
    <source>
        <strain evidence="1">YM_69_17</strain>
    </source>
</reference>
<evidence type="ECO:0000313" key="1">
    <source>
        <dbReference type="EMBL" id="MBW8727287.1"/>
    </source>
</evidence>
<dbReference type="EMBL" id="JAEKLZ010000266">
    <property type="protein sequence ID" value="MBW8727287.1"/>
    <property type="molecule type" value="Genomic_DNA"/>
</dbReference>
<dbReference type="Proteomes" id="UP000700706">
    <property type="component" value="Unassembled WGS sequence"/>
</dbReference>
<sequence length="93" mass="10840">MNADPNFPTESNNMNGFCYSLPALGIQWNGANQMSFEQQGMSSLRNFDELDALMRRLPIDIEPVHAYFPHRSRLTRRWWDASFLQNDFARNGN</sequence>
<organism evidence="1 2">
    <name type="scientific">Inquilinus limosus</name>
    <dbReference type="NCBI Taxonomy" id="171674"/>
    <lineage>
        <taxon>Bacteria</taxon>
        <taxon>Pseudomonadati</taxon>
        <taxon>Pseudomonadota</taxon>
        <taxon>Alphaproteobacteria</taxon>
        <taxon>Rhodospirillales</taxon>
        <taxon>Rhodospirillaceae</taxon>
        <taxon>Inquilinus</taxon>
    </lineage>
</organism>
<gene>
    <name evidence="1" type="ORF">JF625_19335</name>
</gene>
<dbReference type="AlphaFoldDB" id="A0A952FLL0"/>
<protein>
    <submittedName>
        <fullName evidence="1">Uncharacterized protein</fullName>
    </submittedName>
</protein>
<accession>A0A952FLL0</accession>
<evidence type="ECO:0000313" key="2">
    <source>
        <dbReference type="Proteomes" id="UP000700706"/>
    </source>
</evidence>